<evidence type="ECO:0000256" key="26">
    <source>
        <dbReference type="ARBA" id="ARBA00060592"/>
    </source>
</evidence>
<evidence type="ECO:0000256" key="12">
    <source>
        <dbReference type="ARBA" id="ARBA00022679"/>
    </source>
</evidence>
<dbReference type="InterPro" id="IPR036950">
    <property type="entry name" value="PBP_transglycosylase"/>
</dbReference>
<evidence type="ECO:0000256" key="11">
    <source>
        <dbReference type="ARBA" id="ARBA00022676"/>
    </source>
</evidence>
<protein>
    <recommendedName>
        <fullName evidence="7">Penicillin-binding protein 1A</fullName>
        <ecNumber evidence="24">2.4.99.28</ecNumber>
        <ecNumber evidence="6">3.4.16.4</ecNumber>
    </recommendedName>
</protein>
<evidence type="ECO:0000256" key="27">
    <source>
        <dbReference type="SAM" id="MobiDB-lite"/>
    </source>
</evidence>
<evidence type="ECO:0000256" key="4">
    <source>
        <dbReference type="ARBA" id="ARBA00007090"/>
    </source>
</evidence>
<dbReference type="Pfam" id="PF00912">
    <property type="entry name" value="Transgly"/>
    <property type="match status" value="1"/>
</dbReference>
<feature type="compositionally biased region" description="Basic residues" evidence="27">
    <location>
        <begin position="114"/>
        <end position="124"/>
    </location>
</feature>
<dbReference type="GO" id="GO:0071555">
    <property type="term" value="P:cell wall organization"/>
    <property type="evidence" value="ECO:0007669"/>
    <property type="project" value="UniProtKB-KW"/>
</dbReference>
<evidence type="ECO:0000256" key="23">
    <source>
        <dbReference type="ARBA" id="ARBA00034000"/>
    </source>
</evidence>
<evidence type="ECO:0000256" key="7">
    <source>
        <dbReference type="ARBA" id="ARBA00018638"/>
    </source>
</evidence>
<evidence type="ECO:0000256" key="28">
    <source>
        <dbReference type="SAM" id="Phobius"/>
    </source>
</evidence>
<gene>
    <name evidence="31" type="ORF">HMP0721_0400</name>
</gene>
<keyword evidence="8" id="KW-1003">Cell membrane</keyword>
<keyword evidence="13 28" id="KW-0812">Transmembrane</keyword>
<accession>E6MEG7</accession>
<dbReference type="Gene3D" id="1.10.3810.10">
    <property type="entry name" value="Biosynthetic peptidoglycan transglycosylase-like"/>
    <property type="match status" value="1"/>
</dbReference>
<evidence type="ECO:0000256" key="6">
    <source>
        <dbReference type="ARBA" id="ARBA00012448"/>
    </source>
</evidence>
<dbReference type="Proteomes" id="UP000004754">
    <property type="component" value="Unassembled WGS sequence"/>
</dbReference>
<reference evidence="31 32" key="1">
    <citation type="submission" date="2010-12" db="EMBL/GenBank/DDBJ databases">
        <authorList>
            <person name="Muzny D."/>
            <person name="Qin X."/>
            <person name="Deng J."/>
            <person name="Jiang H."/>
            <person name="Liu Y."/>
            <person name="Qu J."/>
            <person name="Song X.-Z."/>
            <person name="Zhang L."/>
            <person name="Thornton R."/>
            <person name="Coyle M."/>
            <person name="Francisco L."/>
            <person name="Jackson L."/>
            <person name="Javaid M."/>
            <person name="Korchina V."/>
            <person name="Kovar C."/>
            <person name="Mata R."/>
            <person name="Mathew T."/>
            <person name="Ngo R."/>
            <person name="Nguyen L."/>
            <person name="Nguyen N."/>
            <person name="Okwuonu G."/>
            <person name="Ongeri F."/>
            <person name="Pham C."/>
            <person name="Simmons D."/>
            <person name="Wilczek-Boney K."/>
            <person name="Hale W."/>
            <person name="Jakkamsetti A."/>
            <person name="Pham P."/>
            <person name="Ruth R."/>
            <person name="San Lucas F."/>
            <person name="Warren J."/>
            <person name="Zhang J."/>
            <person name="Zhao Z."/>
            <person name="Zhou C."/>
            <person name="Zhu D."/>
            <person name="Lee S."/>
            <person name="Bess C."/>
            <person name="Blankenburg K."/>
            <person name="Forbes L."/>
            <person name="Fu Q."/>
            <person name="Gubbala S."/>
            <person name="Hirani K."/>
            <person name="Jayaseelan J.C."/>
            <person name="Lara F."/>
            <person name="Munidasa M."/>
            <person name="Palculict T."/>
            <person name="Patil S."/>
            <person name="Pu L.-L."/>
            <person name="Saada N."/>
            <person name="Tang L."/>
            <person name="Weissenberger G."/>
            <person name="Zhu Y."/>
            <person name="Hemphill L."/>
            <person name="Shang Y."/>
            <person name="Youmans B."/>
            <person name="Ayvaz T."/>
            <person name="Ross M."/>
            <person name="Santibanez J."/>
            <person name="Aqrawi P."/>
            <person name="Gross S."/>
            <person name="Joshi V."/>
            <person name="Fowler G."/>
            <person name="Nazareth L."/>
            <person name="Reid J."/>
            <person name="Worley K."/>
            <person name="Petrosino J."/>
            <person name="Highlander S."/>
            <person name="Gibbs R."/>
        </authorList>
    </citation>
    <scope>NUCLEOTIDE SEQUENCE [LARGE SCALE GENOMIC DNA]</scope>
    <source>
        <strain evidence="31 32">ATCC 23263</strain>
    </source>
</reference>
<dbReference type="EC" id="3.4.16.4" evidence="6"/>
<dbReference type="STRING" id="887929.HMP0721_0400"/>
<feature type="domain" description="Penicillin-binding protein transpeptidase" evidence="29">
    <location>
        <begin position="549"/>
        <end position="783"/>
    </location>
</feature>
<proteinExistence type="inferred from homology"/>
<feature type="region of interest" description="Disordered" evidence="27">
    <location>
        <begin position="1"/>
        <end position="195"/>
    </location>
</feature>
<dbReference type="InterPro" id="IPR001264">
    <property type="entry name" value="Glyco_trans_51"/>
</dbReference>
<dbReference type="Gene3D" id="3.40.710.10">
    <property type="entry name" value="DD-peptidase/beta-lactamase superfamily"/>
    <property type="match status" value="1"/>
</dbReference>
<keyword evidence="12" id="KW-0808">Transferase</keyword>
<dbReference type="InterPro" id="IPR001460">
    <property type="entry name" value="PCN-bd_Tpept"/>
</dbReference>
<dbReference type="EMBL" id="AEQN01000007">
    <property type="protein sequence ID" value="EFV02492.1"/>
    <property type="molecule type" value="Genomic_DNA"/>
</dbReference>
<evidence type="ECO:0000256" key="15">
    <source>
        <dbReference type="ARBA" id="ARBA00022960"/>
    </source>
</evidence>
<comment type="catalytic activity">
    <reaction evidence="25">
        <text>[GlcNAc-(1-&gt;4)-Mur2Ac(oyl-L-Ala-gamma-D-Glu-L-Lys-D-Ala-D-Ala)](n)-di-trans,octa-cis-undecaprenyl diphosphate + beta-D-GlcNAc-(1-&gt;4)-Mur2Ac(oyl-L-Ala-gamma-D-Glu-L-Lys-D-Ala-D-Ala)-di-trans,octa-cis-undecaprenyl diphosphate = [GlcNAc-(1-&gt;4)-Mur2Ac(oyl-L-Ala-gamma-D-Glu-L-Lys-D-Ala-D-Ala)](n+1)-di-trans,octa-cis-undecaprenyl diphosphate + di-trans,octa-cis-undecaprenyl diphosphate + H(+)</text>
        <dbReference type="Rhea" id="RHEA:23708"/>
        <dbReference type="Rhea" id="RHEA-COMP:9602"/>
        <dbReference type="Rhea" id="RHEA-COMP:9603"/>
        <dbReference type="ChEBI" id="CHEBI:15378"/>
        <dbReference type="ChEBI" id="CHEBI:58405"/>
        <dbReference type="ChEBI" id="CHEBI:60033"/>
        <dbReference type="ChEBI" id="CHEBI:78435"/>
        <dbReference type="EC" id="2.4.99.28"/>
    </reaction>
</comment>
<dbReference type="GO" id="GO:0008658">
    <property type="term" value="F:penicillin binding"/>
    <property type="evidence" value="ECO:0007669"/>
    <property type="project" value="InterPro"/>
</dbReference>
<dbReference type="GO" id="GO:0005886">
    <property type="term" value="C:plasma membrane"/>
    <property type="evidence" value="ECO:0007669"/>
    <property type="project" value="UniProtKB-SubCell"/>
</dbReference>
<keyword evidence="16" id="KW-0735">Signal-anchor</keyword>
<dbReference type="OrthoDB" id="9766909at2"/>
<feature type="domain" description="Glycosyl transferase family 51" evidence="30">
    <location>
        <begin position="249"/>
        <end position="430"/>
    </location>
</feature>
<comment type="similarity">
    <text evidence="5">In the N-terminal section; belongs to the glycosyltransferase 51 family.</text>
</comment>
<dbReference type="Pfam" id="PF00905">
    <property type="entry name" value="Transpeptidase"/>
    <property type="match status" value="1"/>
</dbReference>
<evidence type="ECO:0000313" key="31">
    <source>
        <dbReference type="EMBL" id="EFV02492.1"/>
    </source>
</evidence>
<organism evidence="31 32">
    <name type="scientific">Pseudoramibacter alactolyticus ATCC 23263</name>
    <dbReference type="NCBI Taxonomy" id="887929"/>
    <lineage>
        <taxon>Bacteria</taxon>
        <taxon>Bacillati</taxon>
        <taxon>Bacillota</taxon>
        <taxon>Clostridia</taxon>
        <taxon>Eubacteriales</taxon>
        <taxon>Eubacteriaceae</taxon>
        <taxon>Pseudoramibacter</taxon>
    </lineage>
</organism>
<keyword evidence="21" id="KW-0511">Multifunctional enzyme</keyword>
<evidence type="ECO:0000256" key="5">
    <source>
        <dbReference type="ARBA" id="ARBA00007739"/>
    </source>
</evidence>
<comment type="catalytic activity">
    <reaction evidence="23">
        <text>Preferential cleavage: (Ac)2-L-Lys-D-Ala-|-D-Ala. Also transpeptidation of peptidyl-alanyl moieties that are N-acyl substituents of D-alanine.</text>
        <dbReference type="EC" id="3.4.16.4"/>
    </reaction>
</comment>
<feature type="compositionally biased region" description="Basic residues" evidence="27">
    <location>
        <begin position="157"/>
        <end position="177"/>
    </location>
</feature>
<keyword evidence="22" id="KW-0961">Cell wall biogenesis/degradation</keyword>
<keyword evidence="32" id="KW-1185">Reference proteome</keyword>
<dbReference type="PANTHER" id="PTHR32282">
    <property type="entry name" value="BINDING PROTEIN TRANSPEPTIDASE, PUTATIVE-RELATED"/>
    <property type="match status" value="1"/>
</dbReference>
<evidence type="ECO:0000256" key="25">
    <source>
        <dbReference type="ARBA" id="ARBA00049902"/>
    </source>
</evidence>
<dbReference type="GO" id="GO:0008955">
    <property type="term" value="F:peptidoglycan glycosyltransferase activity"/>
    <property type="evidence" value="ECO:0007669"/>
    <property type="project" value="UniProtKB-EC"/>
</dbReference>
<evidence type="ECO:0000313" key="32">
    <source>
        <dbReference type="Proteomes" id="UP000004754"/>
    </source>
</evidence>
<name>E6MEG7_9FIRM</name>
<dbReference type="GO" id="GO:0046677">
    <property type="term" value="P:response to antibiotic"/>
    <property type="evidence" value="ECO:0007669"/>
    <property type="project" value="UniProtKB-KW"/>
</dbReference>
<comment type="similarity">
    <text evidence="4">In the C-terminal section; belongs to the transpeptidase family.</text>
</comment>
<dbReference type="GO" id="GO:0008360">
    <property type="term" value="P:regulation of cell shape"/>
    <property type="evidence" value="ECO:0007669"/>
    <property type="project" value="UniProtKB-KW"/>
</dbReference>
<dbReference type="GO" id="GO:0009252">
    <property type="term" value="P:peptidoglycan biosynthetic process"/>
    <property type="evidence" value="ECO:0007669"/>
    <property type="project" value="UniProtKB-UniPathway"/>
</dbReference>
<evidence type="ECO:0000256" key="19">
    <source>
        <dbReference type="ARBA" id="ARBA00023136"/>
    </source>
</evidence>
<keyword evidence="9" id="KW-0121">Carboxypeptidase</keyword>
<dbReference type="eggNOG" id="COG0744">
    <property type="taxonomic scope" value="Bacteria"/>
</dbReference>
<evidence type="ECO:0000256" key="20">
    <source>
        <dbReference type="ARBA" id="ARBA00023251"/>
    </source>
</evidence>
<evidence type="ECO:0000256" key="22">
    <source>
        <dbReference type="ARBA" id="ARBA00023316"/>
    </source>
</evidence>
<dbReference type="SUPFAM" id="SSF53955">
    <property type="entry name" value="Lysozyme-like"/>
    <property type="match status" value="1"/>
</dbReference>
<evidence type="ECO:0000256" key="9">
    <source>
        <dbReference type="ARBA" id="ARBA00022645"/>
    </source>
</evidence>
<keyword evidence="18 28" id="KW-1133">Transmembrane helix</keyword>
<dbReference type="PANTHER" id="PTHR32282:SF11">
    <property type="entry name" value="PENICILLIN-BINDING PROTEIN 1B"/>
    <property type="match status" value="1"/>
</dbReference>
<dbReference type="SUPFAM" id="SSF56601">
    <property type="entry name" value="beta-lactamase/transpeptidase-like"/>
    <property type="match status" value="1"/>
</dbReference>
<comment type="function">
    <text evidence="1">Cell wall formation. Synthesis of cross-linked peptidoglycan from the lipid intermediates. The enzyme has a penicillin-insensitive transglycosylase N-terminal domain (formation of linear glycan strands) and a penicillin-sensitive transpeptidase C-terminal domain (cross-linking of the peptide subunits).</text>
</comment>
<evidence type="ECO:0000256" key="17">
    <source>
        <dbReference type="ARBA" id="ARBA00022984"/>
    </source>
</evidence>
<dbReference type="HOGENOM" id="CLU_006354_2_7_9"/>
<evidence type="ECO:0000256" key="13">
    <source>
        <dbReference type="ARBA" id="ARBA00022692"/>
    </source>
</evidence>
<dbReference type="InterPro" id="IPR012338">
    <property type="entry name" value="Beta-lactam/transpept-like"/>
</dbReference>
<keyword evidence="19 28" id="KW-0472">Membrane</keyword>
<dbReference type="GO" id="GO:0030288">
    <property type="term" value="C:outer membrane-bounded periplasmic space"/>
    <property type="evidence" value="ECO:0007669"/>
    <property type="project" value="TreeGrafter"/>
</dbReference>
<comment type="pathway">
    <text evidence="26">Glycan biosynthesis.</text>
</comment>
<evidence type="ECO:0000256" key="24">
    <source>
        <dbReference type="ARBA" id="ARBA00044770"/>
    </source>
</evidence>
<dbReference type="RefSeq" id="WP_006597819.1">
    <property type="nucleotide sequence ID" value="NZ_GL622359.1"/>
</dbReference>
<evidence type="ECO:0000256" key="10">
    <source>
        <dbReference type="ARBA" id="ARBA00022670"/>
    </source>
</evidence>
<dbReference type="InterPro" id="IPR050396">
    <property type="entry name" value="Glycosyltr_51/Transpeptidase"/>
</dbReference>
<evidence type="ECO:0000256" key="18">
    <source>
        <dbReference type="ARBA" id="ARBA00022989"/>
    </source>
</evidence>
<keyword evidence="10" id="KW-0645">Protease</keyword>
<evidence type="ECO:0000256" key="16">
    <source>
        <dbReference type="ARBA" id="ARBA00022968"/>
    </source>
</evidence>
<evidence type="ECO:0000256" key="3">
    <source>
        <dbReference type="ARBA" id="ARBA00004752"/>
    </source>
</evidence>
<evidence type="ECO:0000256" key="21">
    <source>
        <dbReference type="ARBA" id="ARBA00023268"/>
    </source>
</evidence>
<evidence type="ECO:0000259" key="29">
    <source>
        <dbReference type="Pfam" id="PF00905"/>
    </source>
</evidence>
<dbReference type="GO" id="GO:0009002">
    <property type="term" value="F:serine-type D-Ala-D-Ala carboxypeptidase activity"/>
    <property type="evidence" value="ECO:0007669"/>
    <property type="project" value="UniProtKB-EC"/>
</dbReference>
<feature type="transmembrane region" description="Helical" evidence="28">
    <location>
        <begin position="201"/>
        <end position="223"/>
    </location>
</feature>
<dbReference type="AlphaFoldDB" id="E6MEG7"/>
<keyword evidence="14" id="KW-0378">Hydrolase</keyword>
<dbReference type="FunFam" id="1.10.3810.10:FF:000001">
    <property type="entry name" value="Penicillin-binding protein 1A"/>
    <property type="match status" value="1"/>
</dbReference>
<sequence>MDEEKTKRGITNQPEGSRGLPKRGDGQTPKHFSFSSFKGKVPSNDEVTAEETSRMAEPLTPEMTADNDVIPNASDSEPWEKQVEQMDNVDAPEVGAAIENLNAAAGKKDESKAPKRQGLPRRNARQASRSMPEQTAEKQDDTTMSETAKKKTEAKRSTGKGRKANSGKTVKAKKKRKGSSDGKTPMGLPSKKKKKKGMRTWMKVLIVLLILALAGIAAVVGLYQYNRQDISDYKYSQKQKTQIISADNQTIGSLFSENRTYVSLNQIPDNMKNALISIEDSRFYDHGGVDYFGIARSMVSNMVSRNATNQGASTITQQLARLLFLPDISTEQTLGDSINRKFKEISIAWQLEDKYSKNQILEMYLNEYYFGSSAYGIEEAAKTYFGKDIWSCNLAECAMLAGLPQAPSAYAPNAHYSAAKHRQEQVLDRMTKLGYITEKEAKAAKATQINVAKFDSSSLNNQVRSGYEKFVNRALQQYAEAQAPSVMKTQGISRSEAIKYTRKKVASGGYKIYTTVNTGMQQQAQSISQSRYPTGSSVTNAIVTMDLDGSVRAYYGGNTQIDMANTARQPGSNIKPLYYSGAIDKGLFTAGSTLPNHFSLGNWTPASHGKGASVSLTTAIVQSLNAPSAYVMYRMGVKTSIEWMKTMGITTFTDNDYNVATSLGGMSNGIKPIEMAAAFNVFNNSGVYNQPKFITKVENDNGTTIFKASDLNLDSHQVMKQSTATTMKSILRQVVTSGTGTAANVYSTAGKTGTTDAGKDLWFTGITGNLTTTIWVGNLNNVALGGYGSLSAGIYGTYMSRLGANALITGLN</sequence>
<evidence type="ECO:0000256" key="2">
    <source>
        <dbReference type="ARBA" id="ARBA00004401"/>
    </source>
</evidence>
<comment type="subcellular location">
    <subcellularLocation>
        <location evidence="2">Cell membrane</location>
        <topology evidence="2">Single-pass type II membrane protein</topology>
    </subcellularLocation>
</comment>
<evidence type="ECO:0000259" key="30">
    <source>
        <dbReference type="Pfam" id="PF00912"/>
    </source>
</evidence>
<comment type="caution">
    <text evidence="31">The sequence shown here is derived from an EMBL/GenBank/DDBJ whole genome shotgun (WGS) entry which is preliminary data.</text>
</comment>
<keyword evidence="17" id="KW-0573">Peptidoglycan synthesis</keyword>
<dbReference type="InterPro" id="IPR023346">
    <property type="entry name" value="Lysozyme-like_dom_sf"/>
</dbReference>
<dbReference type="GO" id="GO:0006508">
    <property type="term" value="P:proteolysis"/>
    <property type="evidence" value="ECO:0007669"/>
    <property type="project" value="UniProtKB-KW"/>
</dbReference>
<keyword evidence="11" id="KW-0328">Glycosyltransferase</keyword>
<comment type="pathway">
    <text evidence="3">Cell wall biogenesis; peptidoglycan biosynthesis.</text>
</comment>
<evidence type="ECO:0000256" key="14">
    <source>
        <dbReference type="ARBA" id="ARBA00022801"/>
    </source>
</evidence>
<feature type="compositionally biased region" description="Basic and acidic residues" evidence="27">
    <location>
        <begin position="135"/>
        <end position="156"/>
    </location>
</feature>
<evidence type="ECO:0000256" key="8">
    <source>
        <dbReference type="ARBA" id="ARBA00022475"/>
    </source>
</evidence>
<dbReference type="EC" id="2.4.99.28" evidence="24"/>
<keyword evidence="15" id="KW-0133">Cell shape</keyword>
<evidence type="ECO:0000256" key="1">
    <source>
        <dbReference type="ARBA" id="ARBA00002624"/>
    </source>
</evidence>
<keyword evidence="20" id="KW-0046">Antibiotic resistance</keyword>
<dbReference type="UniPathway" id="UPA00219"/>